<name>A0A0X7K7B2_9PSED</name>
<organism evidence="1 2">
    <name type="scientific">Pseudomonas palleroniana</name>
    <dbReference type="NCBI Taxonomy" id="191390"/>
    <lineage>
        <taxon>Bacteria</taxon>
        <taxon>Pseudomonadati</taxon>
        <taxon>Pseudomonadota</taxon>
        <taxon>Gammaproteobacteria</taxon>
        <taxon>Pseudomonadales</taxon>
        <taxon>Pseudomonadaceae</taxon>
        <taxon>Pseudomonas</taxon>
    </lineage>
</organism>
<evidence type="ECO:0000313" key="1">
    <source>
        <dbReference type="EMBL" id="KWU51529.1"/>
    </source>
</evidence>
<sequence>MFGLLAAGSVTPTAWADTTAATPQDSALNLPQIKIDGEASSTFKVDRVTSAKISQPLLLDGFQLYGIPGAGRTLTASVDYEF</sequence>
<comment type="caution">
    <text evidence="1">The sequence shown here is derived from an EMBL/GenBank/DDBJ whole genome shotgun (WGS) entry which is preliminary data.</text>
</comment>
<dbReference type="EMBL" id="LRMR01000007">
    <property type="protein sequence ID" value="KWU51529.1"/>
    <property type="molecule type" value="Genomic_DNA"/>
</dbReference>
<proteinExistence type="predicted"/>
<evidence type="ECO:0000313" key="2">
    <source>
        <dbReference type="Proteomes" id="UP000067111"/>
    </source>
</evidence>
<reference evidence="2" key="1">
    <citation type="submission" date="2016-01" db="EMBL/GenBank/DDBJ databases">
        <authorList>
            <person name="Gamez R.M."/>
            <person name="Rodriguez F."/>
            <person name="Bernal J.F."/>
            <person name="Agarwala R."/>
            <person name="Landsman D."/>
            <person name="Marino-Ramirez L."/>
        </authorList>
    </citation>
    <scope>NUCLEOTIDE SEQUENCE [LARGE SCALE GENOMIC DNA]</scope>
    <source>
        <strain evidence="2">Ps006</strain>
    </source>
</reference>
<dbReference type="Proteomes" id="UP000067111">
    <property type="component" value="Unassembled WGS sequence"/>
</dbReference>
<accession>A0A0X7K7B2</accession>
<protein>
    <submittedName>
        <fullName evidence="1">Uncharacterized protein</fullName>
    </submittedName>
</protein>
<dbReference type="AlphaFoldDB" id="A0A0X7K7B2"/>
<gene>
    <name evidence="1" type="ORF">AWV77_08505</name>
</gene>